<dbReference type="EMBL" id="CABWIB010000001">
    <property type="protein sequence ID" value="VWL85594.1"/>
    <property type="molecule type" value="Genomic_DNA"/>
</dbReference>
<evidence type="ECO:0000256" key="2">
    <source>
        <dbReference type="ARBA" id="ARBA00022517"/>
    </source>
</evidence>
<comment type="subcellular location">
    <subcellularLocation>
        <location evidence="5">Cytoplasm</location>
    </subcellularLocation>
</comment>
<dbReference type="InterPro" id="IPR005227">
    <property type="entry name" value="YqgF"/>
</dbReference>
<comment type="similarity">
    <text evidence="5">Belongs to the YqgF HJR family.</text>
</comment>
<dbReference type="EC" id="3.1.-.-" evidence="5"/>
<evidence type="ECO:0000256" key="3">
    <source>
        <dbReference type="ARBA" id="ARBA00022722"/>
    </source>
</evidence>
<keyword evidence="1 5" id="KW-0963">Cytoplasm</keyword>
<gene>
    <name evidence="7" type="ORF">OMES3154_00880</name>
</gene>
<evidence type="ECO:0000256" key="5">
    <source>
        <dbReference type="HAMAP-Rule" id="MF_00651"/>
    </source>
</evidence>
<protein>
    <recommendedName>
        <fullName evidence="5">Putative pre-16S rRNA nuclease</fullName>
        <ecNumber evidence="5">3.1.-.-</ecNumber>
    </recommendedName>
</protein>
<evidence type="ECO:0000256" key="1">
    <source>
        <dbReference type="ARBA" id="ARBA00022490"/>
    </source>
</evidence>
<dbReference type="Pfam" id="PF03652">
    <property type="entry name" value="RuvX"/>
    <property type="match status" value="1"/>
</dbReference>
<accession>A0A6I8MES0</accession>
<keyword evidence="3 5" id="KW-0540">Nuclease</keyword>
<keyword evidence="8" id="KW-1185">Reference proteome</keyword>
<name>A0A6I8MES0_9FUSO</name>
<dbReference type="GO" id="GO:0004518">
    <property type="term" value="F:nuclease activity"/>
    <property type="evidence" value="ECO:0007669"/>
    <property type="project" value="UniProtKB-KW"/>
</dbReference>
<dbReference type="GO" id="GO:0016788">
    <property type="term" value="F:hydrolase activity, acting on ester bonds"/>
    <property type="evidence" value="ECO:0007669"/>
    <property type="project" value="UniProtKB-UniRule"/>
</dbReference>
<comment type="function">
    <text evidence="5">Could be a nuclease involved in processing of the 5'-end of pre-16S rRNA.</text>
</comment>
<dbReference type="SMART" id="SM00732">
    <property type="entry name" value="YqgFc"/>
    <property type="match status" value="1"/>
</dbReference>
<dbReference type="PANTHER" id="PTHR33317:SF4">
    <property type="entry name" value="POLYNUCLEOTIDYL TRANSFERASE, RIBONUCLEASE H-LIKE SUPERFAMILY PROTEIN"/>
    <property type="match status" value="1"/>
</dbReference>
<keyword evidence="2 5" id="KW-0690">Ribosome biogenesis</keyword>
<dbReference type="SUPFAM" id="SSF53098">
    <property type="entry name" value="Ribonuclease H-like"/>
    <property type="match status" value="1"/>
</dbReference>
<evidence type="ECO:0000313" key="7">
    <source>
        <dbReference type="EMBL" id="VWL85594.1"/>
    </source>
</evidence>
<sequence length="140" mass="16211">MKKYIGIDLGDVRIGVAKCDPLGILATGLVTINREKEDPIKKILEICKEEMTYKIVMGKPLRLNGNSEIQVEKVEKFSEELKKMDSRIEIFYVDERYTTKEAEYYLRNFSKKNAKEKRQVVDMIAATIILQTFLNSLTKN</sequence>
<dbReference type="NCBIfam" id="TIGR00250">
    <property type="entry name" value="RNAse_H_YqgF"/>
    <property type="match status" value="1"/>
</dbReference>
<dbReference type="GO" id="GO:0005829">
    <property type="term" value="C:cytosol"/>
    <property type="evidence" value="ECO:0007669"/>
    <property type="project" value="TreeGrafter"/>
</dbReference>
<dbReference type="InterPro" id="IPR037027">
    <property type="entry name" value="YqgF/RNaseH-like_dom_sf"/>
</dbReference>
<dbReference type="PANTHER" id="PTHR33317">
    <property type="entry name" value="POLYNUCLEOTIDYL TRANSFERASE, RIBONUCLEASE H-LIKE SUPERFAMILY PROTEIN"/>
    <property type="match status" value="1"/>
</dbReference>
<evidence type="ECO:0000259" key="6">
    <source>
        <dbReference type="SMART" id="SM00732"/>
    </source>
</evidence>
<keyword evidence="4 5" id="KW-0378">Hydrolase</keyword>
<proteinExistence type="inferred from homology"/>
<feature type="domain" description="YqgF/RNase H-like" evidence="6">
    <location>
        <begin position="2"/>
        <end position="102"/>
    </location>
</feature>
<evidence type="ECO:0000313" key="8">
    <source>
        <dbReference type="Proteomes" id="UP000419017"/>
    </source>
</evidence>
<dbReference type="InterPro" id="IPR006641">
    <property type="entry name" value="YqgF/RNaseH-like_dom"/>
</dbReference>
<dbReference type="Proteomes" id="UP000419017">
    <property type="component" value="Unassembled WGS sequence"/>
</dbReference>
<dbReference type="AlphaFoldDB" id="A0A6I8MES0"/>
<reference evidence="7 8" key="1">
    <citation type="submission" date="2019-10" db="EMBL/GenBank/DDBJ databases">
        <authorList>
            <person name="Blom J."/>
        </authorList>
    </citation>
    <scope>NUCLEOTIDE SEQUENCE [LARGE SCALE GENOMIC DNA]</scope>
    <source>
        <strain evidence="7 8">ES3154-GLU</strain>
    </source>
</reference>
<dbReference type="GO" id="GO:0000967">
    <property type="term" value="P:rRNA 5'-end processing"/>
    <property type="evidence" value="ECO:0007669"/>
    <property type="project" value="UniProtKB-UniRule"/>
</dbReference>
<evidence type="ECO:0000256" key="4">
    <source>
        <dbReference type="ARBA" id="ARBA00022801"/>
    </source>
</evidence>
<organism evidence="7 8">
    <name type="scientific">Oceanivirga miroungae</name>
    <dbReference type="NCBI Taxonomy" id="1130046"/>
    <lineage>
        <taxon>Bacteria</taxon>
        <taxon>Fusobacteriati</taxon>
        <taxon>Fusobacteriota</taxon>
        <taxon>Fusobacteriia</taxon>
        <taxon>Fusobacteriales</taxon>
        <taxon>Leptotrichiaceae</taxon>
        <taxon>Oceanivirga</taxon>
    </lineage>
</organism>
<dbReference type="Gene3D" id="3.30.420.140">
    <property type="entry name" value="YqgF/RNase H-like domain"/>
    <property type="match status" value="1"/>
</dbReference>
<dbReference type="RefSeq" id="WP_156683575.1">
    <property type="nucleotide sequence ID" value="NZ_CABWIB010000001.1"/>
</dbReference>
<dbReference type="InterPro" id="IPR012337">
    <property type="entry name" value="RNaseH-like_sf"/>
</dbReference>
<dbReference type="CDD" id="cd16964">
    <property type="entry name" value="YqgF"/>
    <property type="match status" value="1"/>
</dbReference>
<dbReference type="HAMAP" id="MF_00651">
    <property type="entry name" value="Nuclease_YqgF"/>
    <property type="match status" value="1"/>
</dbReference>